<dbReference type="OrthoDB" id="1679205at2"/>
<name>A0A1V4SJU0_RUMHU</name>
<keyword evidence="7" id="KW-1185">Reference proteome</keyword>
<evidence type="ECO:0000313" key="6">
    <source>
        <dbReference type="EMBL" id="OPX43756.1"/>
    </source>
</evidence>
<organism evidence="6 7">
    <name type="scientific">Ruminiclostridium hungatei</name>
    <name type="common">Clostridium hungatei</name>
    <dbReference type="NCBI Taxonomy" id="48256"/>
    <lineage>
        <taxon>Bacteria</taxon>
        <taxon>Bacillati</taxon>
        <taxon>Bacillota</taxon>
        <taxon>Clostridia</taxon>
        <taxon>Eubacteriales</taxon>
        <taxon>Oscillospiraceae</taxon>
        <taxon>Ruminiclostridium</taxon>
    </lineage>
</organism>
<dbReference type="InterPro" id="IPR003810">
    <property type="entry name" value="Mntp/YtaF"/>
</dbReference>
<feature type="transmembrane region" description="Helical" evidence="5">
    <location>
        <begin position="131"/>
        <end position="149"/>
    </location>
</feature>
<gene>
    <name evidence="6" type="primary">mntP_1</name>
    <name evidence="6" type="ORF">CLHUN_22360</name>
</gene>
<keyword evidence="2 5" id="KW-0812">Transmembrane</keyword>
<evidence type="ECO:0000313" key="7">
    <source>
        <dbReference type="Proteomes" id="UP000191554"/>
    </source>
</evidence>
<feature type="transmembrane region" description="Helical" evidence="5">
    <location>
        <begin position="155"/>
        <end position="177"/>
    </location>
</feature>
<feature type="transmembrane region" description="Helical" evidence="5">
    <location>
        <begin position="38"/>
        <end position="62"/>
    </location>
</feature>
<feature type="transmembrane region" description="Helical" evidence="5">
    <location>
        <begin position="189"/>
        <end position="206"/>
    </location>
</feature>
<keyword evidence="3 5" id="KW-1133">Transmembrane helix</keyword>
<feature type="transmembrane region" description="Helical" evidence="5">
    <location>
        <begin position="6"/>
        <end position="26"/>
    </location>
</feature>
<dbReference type="PANTHER" id="PTHR35529:SF2">
    <property type="entry name" value="SPORULATION PROTEIN YTAF-RELATED"/>
    <property type="match status" value="1"/>
</dbReference>
<dbReference type="NCBIfam" id="TIGR02840">
    <property type="entry name" value="spore_YtaF"/>
    <property type="match status" value="1"/>
</dbReference>
<dbReference type="EMBL" id="MZGX01000014">
    <property type="protein sequence ID" value="OPX43756.1"/>
    <property type="molecule type" value="Genomic_DNA"/>
</dbReference>
<keyword evidence="1" id="KW-1003">Cell membrane</keyword>
<dbReference type="Pfam" id="PF02659">
    <property type="entry name" value="Mntp"/>
    <property type="match status" value="2"/>
</dbReference>
<evidence type="ECO:0000256" key="3">
    <source>
        <dbReference type="ARBA" id="ARBA00022989"/>
    </source>
</evidence>
<evidence type="ECO:0000256" key="4">
    <source>
        <dbReference type="ARBA" id="ARBA00023136"/>
    </source>
</evidence>
<dbReference type="AlphaFoldDB" id="A0A1V4SJU0"/>
<proteinExistence type="predicted"/>
<protein>
    <submittedName>
        <fullName evidence="6">Manganese efflux pump MntP</fullName>
    </submittedName>
</protein>
<dbReference type="RefSeq" id="WP_080064675.1">
    <property type="nucleotide sequence ID" value="NZ_MZGX01000014.1"/>
</dbReference>
<dbReference type="InterPro" id="IPR014205">
    <property type="entry name" value="Spore_YtaF"/>
</dbReference>
<dbReference type="PANTHER" id="PTHR35529">
    <property type="entry name" value="MANGANESE EFFLUX PUMP MNTP-RELATED"/>
    <property type="match status" value="1"/>
</dbReference>
<comment type="caution">
    <text evidence="6">The sequence shown here is derived from an EMBL/GenBank/DDBJ whole genome shotgun (WGS) entry which is preliminary data.</text>
</comment>
<feature type="transmembrane region" description="Helical" evidence="5">
    <location>
        <begin position="68"/>
        <end position="87"/>
    </location>
</feature>
<evidence type="ECO:0000256" key="1">
    <source>
        <dbReference type="ARBA" id="ARBA00022475"/>
    </source>
</evidence>
<dbReference type="Proteomes" id="UP000191554">
    <property type="component" value="Unassembled WGS sequence"/>
</dbReference>
<keyword evidence="4 5" id="KW-0472">Membrane</keyword>
<sequence>MVNIISIFLLCLAPNLDNMVIGLAYGARKINVPFKSNFAIALFSGVATLFSSLLGSLLSSYIPRHTGNIIGGTIVIAIGLYTISSYLHNKKKSKPVHQSGNQYIGELRAVMDDPGLADRDYSGDISVKESVLLGIALAVNCLGTGFGAGMAGVNIAVLTLAVSVFSLATISLGAMIGRRWAAKFLGDQATILSGLLLVAVGIYQMLI</sequence>
<reference evidence="6 7" key="1">
    <citation type="submission" date="2017-03" db="EMBL/GenBank/DDBJ databases">
        <title>Genome sequence of Clostridium hungatei DSM 14427.</title>
        <authorList>
            <person name="Poehlein A."/>
            <person name="Daniel R."/>
        </authorList>
    </citation>
    <scope>NUCLEOTIDE SEQUENCE [LARGE SCALE GENOMIC DNA]</scope>
    <source>
        <strain evidence="6 7">DSM 14427</strain>
    </source>
</reference>
<accession>A0A1V4SJU0</accession>
<evidence type="ECO:0000256" key="2">
    <source>
        <dbReference type="ARBA" id="ARBA00022692"/>
    </source>
</evidence>
<dbReference type="STRING" id="48256.CLHUN_22360"/>
<evidence type="ECO:0000256" key="5">
    <source>
        <dbReference type="SAM" id="Phobius"/>
    </source>
</evidence>